<protein>
    <submittedName>
        <fullName evidence="1">Uncharacterized protein</fullName>
    </submittedName>
</protein>
<sequence length="233" mass="26607">METVISAERLALTLQSTGSLREAQELFERCLDARKSLLPPNHIQISANMLHIARVAMLNSNQLRKRHVSEAIGELDRIKELLDNSIRIARHVLSKSMKQKGEKHNYGADRETIRDRHAALVILLQSLQALGLLEITKQEIQETEPKENLPFHEAESVLFECIAAYKEFATEESISDSPEVKAEYLSCLKHLSNLMGDADIRGTHKSREATLQELKEEIKHLELETSPNRRYKH</sequence>
<evidence type="ECO:0000313" key="1">
    <source>
        <dbReference type="EMBL" id="KAJ0100614.1"/>
    </source>
</evidence>
<organism evidence="1 2">
    <name type="scientific">Pistacia atlantica</name>
    <dbReference type="NCBI Taxonomy" id="434234"/>
    <lineage>
        <taxon>Eukaryota</taxon>
        <taxon>Viridiplantae</taxon>
        <taxon>Streptophyta</taxon>
        <taxon>Embryophyta</taxon>
        <taxon>Tracheophyta</taxon>
        <taxon>Spermatophyta</taxon>
        <taxon>Magnoliopsida</taxon>
        <taxon>eudicotyledons</taxon>
        <taxon>Gunneridae</taxon>
        <taxon>Pentapetalae</taxon>
        <taxon>rosids</taxon>
        <taxon>malvids</taxon>
        <taxon>Sapindales</taxon>
        <taxon>Anacardiaceae</taxon>
        <taxon>Pistacia</taxon>
    </lineage>
</organism>
<evidence type="ECO:0000313" key="2">
    <source>
        <dbReference type="Proteomes" id="UP001164250"/>
    </source>
</evidence>
<dbReference type="EMBL" id="CM047900">
    <property type="protein sequence ID" value="KAJ0100614.1"/>
    <property type="molecule type" value="Genomic_DNA"/>
</dbReference>
<keyword evidence="2" id="KW-1185">Reference proteome</keyword>
<reference evidence="2" key="1">
    <citation type="journal article" date="2023" name="G3 (Bethesda)">
        <title>Genome assembly and association tests identify interacting loci associated with vigor, precocity, and sex in interspecific pistachio rootstocks.</title>
        <authorList>
            <person name="Palmer W."/>
            <person name="Jacygrad E."/>
            <person name="Sagayaradj S."/>
            <person name="Cavanaugh K."/>
            <person name="Han R."/>
            <person name="Bertier L."/>
            <person name="Beede B."/>
            <person name="Kafkas S."/>
            <person name="Golino D."/>
            <person name="Preece J."/>
            <person name="Michelmore R."/>
        </authorList>
    </citation>
    <scope>NUCLEOTIDE SEQUENCE [LARGE SCALE GENOMIC DNA]</scope>
</reference>
<name>A0ACC1BNU1_9ROSI</name>
<accession>A0ACC1BNU1</accession>
<comment type="caution">
    <text evidence="1">The sequence shown here is derived from an EMBL/GenBank/DDBJ whole genome shotgun (WGS) entry which is preliminary data.</text>
</comment>
<gene>
    <name evidence="1" type="ORF">Patl1_21195</name>
</gene>
<dbReference type="Proteomes" id="UP001164250">
    <property type="component" value="Chromosome 4"/>
</dbReference>
<proteinExistence type="predicted"/>